<feature type="region of interest" description="Disordered" evidence="1">
    <location>
        <begin position="38"/>
        <end position="58"/>
    </location>
</feature>
<name>A0AAV0D371_9ASTE</name>
<dbReference type="GO" id="GO:0007142">
    <property type="term" value="P:male meiosis II"/>
    <property type="evidence" value="ECO:0007669"/>
    <property type="project" value="InterPro"/>
</dbReference>
<feature type="region of interest" description="Disordered" evidence="1">
    <location>
        <begin position="125"/>
        <end position="151"/>
    </location>
</feature>
<organism evidence="2 3">
    <name type="scientific">Cuscuta epithymum</name>
    <dbReference type="NCBI Taxonomy" id="186058"/>
    <lineage>
        <taxon>Eukaryota</taxon>
        <taxon>Viridiplantae</taxon>
        <taxon>Streptophyta</taxon>
        <taxon>Embryophyta</taxon>
        <taxon>Tracheophyta</taxon>
        <taxon>Spermatophyta</taxon>
        <taxon>Magnoliopsida</taxon>
        <taxon>eudicotyledons</taxon>
        <taxon>Gunneridae</taxon>
        <taxon>Pentapetalae</taxon>
        <taxon>asterids</taxon>
        <taxon>lamiids</taxon>
        <taxon>Solanales</taxon>
        <taxon>Convolvulaceae</taxon>
        <taxon>Cuscuteae</taxon>
        <taxon>Cuscuta</taxon>
        <taxon>Cuscuta subgen. Cuscuta</taxon>
    </lineage>
</organism>
<evidence type="ECO:0000313" key="3">
    <source>
        <dbReference type="Proteomes" id="UP001152523"/>
    </source>
</evidence>
<reference evidence="2" key="1">
    <citation type="submission" date="2022-07" db="EMBL/GenBank/DDBJ databases">
        <authorList>
            <person name="Macas J."/>
            <person name="Novak P."/>
            <person name="Neumann P."/>
        </authorList>
    </citation>
    <scope>NUCLEOTIDE SEQUENCE</scope>
</reference>
<protein>
    <submittedName>
        <fullName evidence="2">Uncharacterized protein</fullName>
    </submittedName>
</protein>
<comment type="caution">
    <text evidence="2">The sequence shown here is derived from an EMBL/GenBank/DDBJ whole genome shotgun (WGS) entry which is preliminary data.</text>
</comment>
<evidence type="ECO:0000313" key="2">
    <source>
        <dbReference type="EMBL" id="CAH9091844.1"/>
    </source>
</evidence>
<accession>A0AAV0D371</accession>
<keyword evidence="3" id="KW-1185">Reference proteome</keyword>
<feature type="region of interest" description="Disordered" evidence="1">
    <location>
        <begin position="185"/>
        <end position="217"/>
    </location>
</feature>
<feature type="compositionally biased region" description="Acidic residues" evidence="1">
    <location>
        <begin position="125"/>
        <end position="139"/>
    </location>
</feature>
<dbReference type="InterPro" id="IPR039300">
    <property type="entry name" value="JASON"/>
</dbReference>
<gene>
    <name evidence="2" type="ORF">CEPIT_LOCUS11862</name>
</gene>
<dbReference type="EMBL" id="CAMAPF010000069">
    <property type="protein sequence ID" value="CAH9091844.1"/>
    <property type="molecule type" value="Genomic_DNA"/>
</dbReference>
<dbReference type="PANTHER" id="PTHR33318">
    <property type="entry name" value="ASPARTYL/GLUTAMYL-TRNA(ASN/GLN) AMIDOTRANSFERASE SUBUNIT"/>
    <property type="match status" value="1"/>
</dbReference>
<proteinExistence type="predicted"/>
<sequence length="242" mass="27794">MVCFLSCLGITNKHKRRKSSKKIQPTFNKVAGKYTPLDCRIPDEPHSQTSRNTRKDSQALKVKKKVSFNLNVQIYEPLRQESINYDFSSDGLEKLDSEYPSDYRYYSCRDSFDDDVDDDIRLDESDLEEEEIDEEEDGFGNENELILGQGDNGRTRSSEYLDCVLKPVENLTQWKAVKGISLKKNQKENIRGRDEEGEKPSIPNPVSDPLKCKQHQNKRIPLQVDASLSNWLISAENKPLCA</sequence>
<dbReference type="Proteomes" id="UP001152523">
    <property type="component" value="Unassembled WGS sequence"/>
</dbReference>
<feature type="compositionally biased region" description="Basic and acidic residues" evidence="1">
    <location>
        <begin position="185"/>
        <end position="199"/>
    </location>
</feature>
<dbReference type="PANTHER" id="PTHR33318:SF4">
    <property type="entry name" value="OS04G0511700 PROTEIN"/>
    <property type="match status" value="1"/>
</dbReference>
<evidence type="ECO:0000256" key="1">
    <source>
        <dbReference type="SAM" id="MobiDB-lite"/>
    </source>
</evidence>
<dbReference type="AlphaFoldDB" id="A0AAV0D371"/>